<gene>
    <name evidence="7" type="ORF">KO353_06845</name>
</gene>
<dbReference type="InterPro" id="IPR003782">
    <property type="entry name" value="SCO1/SenC"/>
</dbReference>
<feature type="transmembrane region" description="Helical" evidence="5">
    <location>
        <begin position="12"/>
        <end position="33"/>
    </location>
</feature>
<feature type="domain" description="Thioredoxin" evidence="6">
    <location>
        <begin position="30"/>
        <end position="208"/>
    </location>
</feature>
<feature type="binding site" evidence="3">
    <location>
        <position position="87"/>
    </location>
    <ligand>
        <name>Cu cation</name>
        <dbReference type="ChEBI" id="CHEBI:23378"/>
    </ligand>
</feature>
<reference evidence="7" key="1">
    <citation type="submission" date="2021-06" db="EMBL/GenBank/DDBJ databases">
        <title>Elioraea tepida, sp. nov., a moderately thermophilic aerobic anoxygenic phototrophic bacterium isolated from an alkaline siliceous hot spring mat community in Yellowstone National Park, WY, USA.</title>
        <authorList>
            <person name="Saini M.K."/>
            <person name="Yoshida S."/>
            <person name="Sebastian A."/>
            <person name="Hirose S."/>
            <person name="Hara E."/>
            <person name="Tamaki H."/>
            <person name="Soulier N.T."/>
            <person name="Albert I."/>
            <person name="Hanada S."/>
            <person name="Bryant D.A."/>
            <person name="Tank M."/>
        </authorList>
    </citation>
    <scope>NUCLEOTIDE SEQUENCE</scope>
    <source>
        <strain evidence="7">MS-P2</strain>
    </source>
</reference>
<feature type="disulfide bond" description="Redox-active" evidence="4">
    <location>
        <begin position="83"/>
        <end position="87"/>
    </location>
</feature>
<comment type="similarity">
    <text evidence="1">Belongs to the SCO1/2 family.</text>
</comment>
<proteinExistence type="inferred from homology"/>
<dbReference type="FunFam" id="3.40.30.10:FF:000013">
    <property type="entry name" value="Blast:Protein SCO1 homolog, mitochondrial"/>
    <property type="match status" value="1"/>
</dbReference>
<keyword evidence="4" id="KW-1015">Disulfide bond</keyword>
<keyword evidence="5" id="KW-1133">Transmembrane helix</keyword>
<feature type="binding site" evidence="3">
    <location>
        <position position="83"/>
    </location>
    <ligand>
        <name>Cu cation</name>
        <dbReference type="ChEBI" id="CHEBI:23378"/>
    </ligand>
</feature>
<dbReference type="PROSITE" id="PS51352">
    <property type="entry name" value="THIOREDOXIN_2"/>
    <property type="match status" value="1"/>
</dbReference>
<keyword evidence="2 3" id="KW-0186">Copper</keyword>
<evidence type="ECO:0000256" key="2">
    <source>
        <dbReference type="ARBA" id="ARBA00023008"/>
    </source>
</evidence>
<dbReference type="EMBL" id="CP076448">
    <property type="protein sequence ID" value="QXM25905.1"/>
    <property type="molecule type" value="Genomic_DNA"/>
</dbReference>
<evidence type="ECO:0000256" key="3">
    <source>
        <dbReference type="PIRSR" id="PIRSR603782-1"/>
    </source>
</evidence>
<evidence type="ECO:0000313" key="8">
    <source>
        <dbReference type="Proteomes" id="UP000694001"/>
    </source>
</evidence>
<dbReference type="AlphaFoldDB" id="A0A975U428"/>
<keyword evidence="3" id="KW-0479">Metal-binding</keyword>
<keyword evidence="8" id="KW-1185">Reference proteome</keyword>
<organism evidence="7 8">
    <name type="scientific">Elioraea tepida</name>
    <dbReference type="NCBI Taxonomy" id="2843330"/>
    <lineage>
        <taxon>Bacteria</taxon>
        <taxon>Pseudomonadati</taxon>
        <taxon>Pseudomonadota</taxon>
        <taxon>Alphaproteobacteria</taxon>
        <taxon>Acetobacterales</taxon>
        <taxon>Elioraeaceae</taxon>
        <taxon>Elioraea</taxon>
    </lineage>
</organism>
<keyword evidence="5" id="KW-0472">Membrane</keyword>
<accession>A0A975U428</accession>
<dbReference type="GO" id="GO:0046872">
    <property type="term" value="F:metal ion binding"/>
    <property type="evidence" value="ECO:0007669"/>
    <property type="project" value="UniProtKB-KW"/>
</dbReference>
<name>A0A975U428_9PROT</name>
<sequence>MSTEVQGLQRGLALLAGGALLLLIGIGGAALWLRPAPESLGPTLPAGVAIGGPFSLIDETGAPVTEKTYRGRHMLIFFGFTYCPDVCPTELAKIAATLDLLGQDAQRLVPLFVSIDPERDTPEALARYTDLFHPAIIGLTGTEAEVAAAARAFRVYYNKVKTGPEPDAYTMDHSAFVYLMGPDGGFRQFFSPQATPEQMAAAIRSHLARS</sequence>
<dbReference type="InterPro" id="IPR013766">
    <property type="entry name" value="Thioredoxin_domain"/>
</dbReference>
<dbReference type="CDD" id="cd02968">
    <property type="entry name" value="SCO"/>
    <property type="match status" value="1"/>
</dbReference>
<dbReference type="PANTHER" id="PTHR12151">
    <property type="entry name" value="ELECTRON TRANSPORT PROTIN SCO1/SENC FAMILY MEMBER"/>
    <property type="match status" value="1"/>
</dbReference>
<dbReference type="KEGG" id="elio:KO353_06845"/>
<protein>
    <submittedName>
        <fullName evidence="7">SCO family protein</fullName>
    </submittedName>
</protein>
<dbReference type="PANTHER" id="PTHR12151:SF25">
    <property type="entry name" value="LINALOOL DEHYDRATASE_ISOMERASE DOMAIN-CONTAINING PROTEIN"/>
    <property type="match status" value="1"/>
</dbReference>
<dbReference type="Pfam" id="PF02630">
    <property type="entry name" value="SCO1-SenC"/>
    <property type="match status" value="1"/>
</dbReference>
<feature type="binding site" evidence="3">
    <location>
        <position position="173"/>
    </location>
    <ligand>
        <name>Cu cation</name>
        <dbReference type="ChEBI" id="CHEBI:23378"/>
    </ligand>
</feature>
<evidence type="ECO:0000259" key="6">
    <source>
        <dbReference type="PROSITE" id="PS51352"/>
    </source>
</evidence>
<evidence type="ECO:0000256" key="1">
    <source>
        <dbReference type="ARBA" id="ARBA00010996"/>
    </source>
</evidence>
<keyword evidence="5" id="KW-0812">Transmembrane</keyword>
<evidence type="ECO:0000256" key="5">
    <source>
        <dbReference type="SAM" id="Phobius"/>
    </source>
</evidence>
<dbReference type="RefSeq" id="WP_218286956.1">
    <property type="nucleotide sequence ID" value="NZ_CP076448.1"/>
</dbReference>
<evidence type="ECO:0000313" key="7">
    <source>
        <dbReference type="EMBL" id="QXM25905.1"/>
    </source>
</evidence>
<dbReference type="Proteomes" id="UP000694001">
    <property type="component" value="Chromosome"/>
</dbReference>
<evidence type="ECO:0000256" key="4">
    <source>
        <dbReference type="PIRSR" id="PIRSR603782-2"/>
    </source>
</evidence>